<name>A0A4Y2F970_ARAVE</name>
<dbReference type="Proteomes" id="UP000499080">
    <property type="component" value="Unassembled WGS sequence"/>
</dbReference>
<protein>
    <submittedName>
        <fullName evidence="1">Uncharacterized protein</fullName>
    </submittedName>
</protein>
<reference evidence="1 2" key="1">
    <citation type="journal article" date="2019" name="Sci. Rep.">
        <title>Orb-weaving spider Araneus ventricosus genome elucidates the spidroin gene catalogue.</title>
        <authorList>
            <person name="Kono N."/>
            <person name="Nakamura H."/>
            <person name="Ohtoshi R."/>
            <person name="Moran D.A.P."/>
            <person name="Shinohara A."/>
            <person name="Yoshida Y."/>
            <person name="Fujiwara M."/>
            <person name="Mori M."/>
            <person name="Tomita M."/>
            <person name="Arakawa K."/>
        </authorList>
    </citation>
    <scope>NUCLEOTIDE SEQUENCE [LARGE SCALE GENOMIC DNA]</scope>
</reference>
<evidence type="ECO:0000313" key="2">
    <source>
        <dbReference type="Proteomes" id="UP000499080"/>
    </source>
</evidence>
<dbReference type="AlphaFoldDB" id="A0A4Y2F970"/>
<keyword evidence="2" id="KW-1185">Reference proteome</keyword>
<evidence type="ECO:0000313" key="1">
    <source>
        <dbReference type="EMBL" id="GBM38090.1"/>
    </source>
</evidence>
<sequence length="311" mass="35035">MPSWPSYIQGFNTSKIATRCLTPTSRIVKKLSSIKRGFLFVFSGALRTTPAVAFQIILEKLVLTGRQCYQPLFLVVAKSLIPRGWDSNDFNIFCVGFLNYYNGRRCILAAFGRIEVAGFDLARKEQSNLLTVKFFATESVDWGWSSVLSFGYRRTTGYFFFDAAEDFGLGFCFMTTEANVRGASCVVGFLIGVECCSWVGDASIATTLPAVVVWTLAYFVPPRNVIYVRLKLFLLVERGGQSVDDFITDLRKELRNCDYGSLLDSVMVVQLVRRLCDANLRERLLRVADLDITKTVTNFKVHITEEQKSTP</sequence>
<accession>A0A4Y2F970</accession>
<comment type="caution">
    <text evidence="1">The sequence shown here is derived from an EMBL/GenBank/DDBJ whole genome shotgun (WGS) entry which is preliminary data.</text>
</comment>
<organism evidence="1 2">
    <name type="scientific">Araneus ventricosus</name>
    <name type="common">Orbweaver spider</name>
    <name type="synonym">Epeira ventricosa</name>
    <dbReference type="NCBI Taxonomy" id="182803"/>
    <lineage>
        <taxon>Eukaryota</taxon>
        <taxon>Metazoa</taxon>
        <taxon>Ecdysozoa</taxon>
        <taxon>Arthropoda</taxon>
        <taxon>Chelicerata</taxon>
        <taxon>Arachnida</taxon>
        <taxon>Araneae</taxon>
        <taxon>Araneomorphae</taxon>
        <taxon>Entelegynae</taxon>
        <taxon>Araneoidea</taxon>
        <taxon>Araneidae</taxon>
        <taxon>Araneus</taxon>
    </lineage>
</organism>
<proteinExistence type="predicted"/>
<gene>
    <name evidence="1" type="ORF">AVEN_40966_1</name>
</gene>
<dbReference type="EMBL" id="BGPR01000858">
    <property type="protein sequence ID" value="GBM38090.1"/>
    <property type="molecule type" value="Genomic_DNA"/>
</dbReference>